<dbReference type="Pfam" id="PF10441">
    <property type="entry name" value="Urb2"/>
    <property type="match status" value="1"/>
</dbReference>
<sequence>MQSSQDFVRALKATGTTSSFKIDLARNAWNDKSFYVPNKEDIISEWILTTFTKEKSKAIAESPVLDKQYWELLASLLKGTSDAKGATEVQTLKWIKPLLLRFPILPIILTFLSNFQMVLDIEREPLFNAFSDVISSTWSIASQKITTENLQECFGCWLANEGGNAAYKSNALLGRLIAVSYKNSLQNSSNKKKLYSSFLSLYLLPWLSFVNTHQTTTDADYLAVLDAGTDTIFNLDILRQNLDTTSDSALIAQLVASTENHPQMVLGTLAFIFQNYIASIKKHRGALFSQGSQHTPGATLEELREAGMRFFKSCIGLLDGVEDSPRVWSNKAALLETVDRENLFSHRHQDARIALNSLQENALAALGNSPSDVQTANVIIECLTTVAKIDYDLLIPFLPRILPKLLWVTSESQVTFDFLEELLKYHTKTRTMNTLIESLFSAFKVQEALPTSIQDAYQTELSSPLVHMTFLDRLAKSIQTFMTESQASPMVTYITNFLLEEWSKCQDTAAESPKKEKEDGRPKKKQRKSDVTKMDIDDDSPSSSAASSSAAVLTFCLGARLSAVVLTSLPLRSLSPMVLEEVNTLSTEFREGFLAQTSLKAVKAVKKNASWGAEVTLASFLRILYALDVSKGQERMQQDKLYKKLVEIVEDDDRLPELVLEIFRYLLHGATNSEQEFGQKVIQLVLHYLVNNFSSSSVHWSGEAHRLGGGQAGKAKGALALLHMLVERWLPVINHYSSKEQLEHFIKVILRITPPTTFSPSQDLYPEHILLQLLTAAEFWELKNIRAVFLDILDRETSTSSKNNDNTISLYYLLLYFPLEYFTFQLLHDLFKRAWALDLSLGQHINKKKKSSGDDTLRAHVVLRVFLKRAASHSGHLPLESGEEIADILVHLMQEPMGGPDETYVKATVDLVAAYVGRLFKASTKSGSQPLQRVLQQFPTTLFDEPHGVRTKSFNKLVQILTEEASETRSSSISAEIMTSLRNLDEQLCKTLLPKLESGVDNVELIEGWQGLLKLNTWLNVREGKSQVIPHIGIRLASKLISHKLVSVKEQAFLSTLAVLLQELGYKSEAERPRHLESVIACYIAFSNVVSNNSLKPLDEELGKTIRKLVISDYVHLLDVVLESLSSRQSSSSANCVHVVHLATVLLREHPSHSLAHIQKFVFACLSVFNSNDVFVNTSAQLRWEVLDLVSSYCIIQQGALRPVDISSIWLLLSKFLAPSHIHDEKTDTAVFHKITTIVSSLVRFRRDLVTQTIPHLGMILRQLILSMRACHPNLGAKQTNLIMNTQPRWISSTQPLQPEDAKALSRLLESLNAKTTIKTLSTVASSTQPQKAESLSKPFSKHAVYVLKAYVEVMNDPFCALGLEVRKAIEAGLFVLCGMVNEHGRDALMVSGLDAGGKLILKALWKEYEKQRYVGKG</sequence>
<reference evidence="3 4" key="1">
    <citation type="journal article" date="2018" name="Evol. Lett.">
        <title>Horizontal gene cluster transfer increased hallucinogenic mushroom diversity.</title>
        <authorList>
            <person name="Reynolds H.T."/>
            <person name="Vijayakumar V."/>
            <person name="Gluck-Thaler E."/>
            <person name="Korotkin H.B."/>
            <person name="Matheny P.B."/>
            <person name="Slot J.C."/>
        </authorList>
    </citation>
    <scope>NUCLEOTIDE SEQUENCE [LARGE SCALE GENOMIC DNA]</scope>
    <source>
        <strain evidence="3 4">2629</strain>
    </source>
</reference>
<dbReference type="OrthoDB" id="160374at2759"/>
<dbReference type="InterPro" id="IPR016024">
    <property type="entry name" value="ARM-type_fold"/>
</dbReference>
<proteinExistence type="predicted"/>
<dbReference type="EMBL" id="NHTK01001267">
    <property type="protein sequence ID" value="PPR01182.1"/>
    <property type="molecule type" value="Genomic_DNA"/>
</dbReference>
<dbReference type="GO" id="GO:0005730">
    <property type="term" value="C:nucleolus"/>
    <property type="evidence" value="ECO:0007669"/>
    <property type="project" value="TreeGrafter"/>
</dbReference>
<dbReference type="STRING" id="181874.A0A409YDT8"/>
<gene>
    <name evidence="3" type="ORF">CVT24_006058</name>
</gene>
<keyword evidence="4" id="KW-1185">Reference proteome</keyword>
<dbReference type="PANTHER" id="PTHR15682">
    <property type="entry name" value="UNHEALTHY RIBOSOME BIOGENESIS PROTEIN 2 HOMOLOG"/>
    <property type="match status" value="1"/>
</dbReference>
<dbReference type="Proteomes" id="UP000284842">
    <property type="component" value="Unassembled WGS sequence"/>
</dbReference>
<feature type="domain" description="Nucleolar 27S pre-rRNA processing Urb2/Npa2 C-terminal" evidence="2">
    <location>
        <begin position="1186"/>
        <end position="1417"/>
    </location>
</feature>
<dbReference type="InParanoid" id="A0A409YDT8"/>
<dbReference type="GO" id="GO:0042254">
    <property type="term" value="P:ribosome biogenesis"/>
    <property type="evidence" value="ECO:0007669"/>
    <property type="project" value="TreeGrafter"/>
</dbReference>
<dbReference type="InterPro" id="IPR018849">
    <property type="entry name" value="Urb2/Npa2_C"/>
</dbReference>
<dbReference type="PANTHER" id="PTHR15682:SF2">
    <property type="entry name" value="UNHEALTHY RIBOSOME BIOGENESIS PROTEIN 2 HOMOLOG"/>
    <property type="match status" value="1"/>
</dbReference>
<organism evidence="3 4">
    <name type="scientific">Panaeolus cyanescens</name>
    <dbReference type="NCBI Taxonomy" id="181874"/>
    <lineage>
        <taxon>Eukaryota</taxon>
        <taxon>Fungi</taxon>
        <taxon>Dikarya</taxon>
        <taxon>Basidiomycota</taxon>
        <taxon>Agaricomycotina</taxon>
        <taxon>Agaricomycetes</taxon>
        <taxon>Agaricomycetidae</taxon>
        <taxon>Agaricales</taxon>
        <taxon>Agaricineae</taxon>
        <taxon>Galeropsidaceae</taxon>
        <taxon>Panaeolus</taxon>
    </lineage>
</organism>
<name>A0A409YDT8_9AGAR</name>
<evidence type="ECO:0000256" key="1">
    <source>
        <dbReference type="SAM" id="MobiDB-lite"/>
    </source>
</evidence>
<evidence type="ECO:0000259" key="2">
    <source>
        <dbReference type="Pfam" id="PF10441"/>
    </source>
</evidence>
<dbReference type="SUPFAM" id="SSF48371">
    <property type="entry name" value="ARM repeat"/>
    <property type="match status" value="2"/>
</dbReference>
<feature type="compositionally biased region" description="Basic and acidic residues" evidence="1">
    <location>
        <begin position="512"/>
        <end position="521"/>
    </location>
</feature>
<dbReference type="InterPro" id="IPR052609">
    <property type="entry name" value="Ribosome_Biogenesis_Reg"/>
</dbReference>
<accession>A0A409YDT8</accession>
<comment type="caution">
    <text evidence="3">The sequence shown here is derived from an EMBL/GenBank/DDBJ whole genome shotgun (WGS) entry which is preliminary data.</text>
</comment>
<feature type="region of interest" description="Disordered" evidence="1">
    <location>
        <begin position="509"/>
        <end position="545"/>
    </location>
</feature>
<protein>
    <recommendedName>
        <fullName evidence="2">Nucleolar 27S pre-rRNA processing Urb2/Npa2 C-terminal domain-containing protein</fullName>
    </recommendedName>
</protein>
<evidence type="ECO:0000313" key="3">
    <source>
        <dbReference type="EMBL" id="PPR01182.1"/>
    </source>
</evidence>
<evidence type="ECO:0000313" key="4">
    <source>
        <dbReference type="Proteomes" id="UP000284842"/>
    </source>
</evidence>